<name>K1QBV3_MAGGI</name>
<keyword evidence="9" id="KW-0808">Transferase</keyword>
<dbReference type="GO" id="GO:0016740">
    <property type="term" value="F:transferase activity"/>
    <property type="evidence" value="ECO:0007669"/>
    <property type="project" value="UniProtKB-KW"/>
</dbReference>
<dbReference type="InterPro" id="IPR002315">
    <property type="entry name" value="tRNA-synt_gly"/>
</dbReference>
<dbReference type="GO" id="GO:0008270">
    <property type="term" value="F:zinc ion binding"/>
    <property type="evidence" value="ECO:0007669"/>
    <property type="project" value="InterPro"/>
</dbReference>
<evidence type="ECO:0000256" key="5">
    <source>
        <dbReference type="ARBA" id="ARBA00012829"/>
    </source>
</evidence>
<keyword evidence="11" id="KW-0547">Nucleotide-binding</keyword>
<evidence type="ECO:0000256" key="14">
    <source>
        <dbReference type="ARBA" id="ARBA00023146"/>
    </source>
</evidence>
<feature type="domain" description="B box-type" evidence="19">
    <location>
        <begin position="676"/>
        <end position="718"/>
    </location>
</feature>
<accession>K1QBV3</accession>
<dbReference type="FunFam" id="3.30.720.200:FF:000001">
    <property type="entry name" value="Glycine--tRNA ligase 2"/>
    <property type="match status" value="1"/>
</dbReference>
<keyword evidence="8" id="KW-0436">Ligase</keyword>
<dbReference type="CDD" id="cd00774">
    <property type="entry name" value="GlyRS-like_core"/>
    <property type="match status" value="1"/>
</dbReference>
<dbReference type="GO" id="GO:0005524">
    <property type="term" value="F:ATP binding"/>
    <property type="evidence" value="ECO:0007669"/>
    <property type="project" value="UniProtKB-KW"/>
</dbReference>
<keyword evidence="14 22" id="KW-0030">Aminoacyl-tRNA synthetase</keyword>
<evidence type="ECO:0000256" key="15">
    <source>
        <dbReference type="ARBA" id="ARBA00023273"/>
    </source>
</evidence>
<evidence type="ECO:0000256" key="6">
    <source>
        <dbReference type="ARBA" id="ARBA00019404"/>
    </source>
</evidence>
<dbReference type="PROSITE" id="PS50119">
    <property type="entry name" value="ZF_BBOX"/>
    <property type="match status" value="2"/>
</dbReference>
<evidence type="ECO:0000256" key="2">
    <source>
        <dbReference type="ARBA" id="ARBA00004496"/>
    </source>
</evidence>
<comment type="similarity">
    <text evidence="3">Belongs to the class-II aminoacyl-tRNA synthetase family.</text>
</comment>
<dbReference type="AlphaFoldDB" id="K1QBV3"/>
<evidence type="ECO:0000256" key="11">
    <source>
        <dbReference type="ARBA" id="ARBA00022741"/>
    </source>
</evidence>
<evidence type="ECO:0000313" key="22">
    <source>
        <dbReference type="EMBL" id="EKC34317.1"/>
    </source>
</evidence>
<evidence type="ECO:0000256" key="10">
    <source>
        <dbReference type="ARBA" id="ARBA00022737"/>
    </source>
</evidence>
<keyword evidence="10" id="KW-0677">Repeat</keyword>
<keyword evidence="12" id="KW-0067">ATP-binding</keyword>
<comment type="catalytic activity">
    <reaction evidence="18">
        <text>tRNA(Gly) + glycine + ATP = glycyl-tRNA(Gly) + AMP + diphosphate</text>
        <dbReference type="Rhea" id="RHEA:16013"/>
        <dbReference type="Rhea" id="RHEA-COMP:9664"/>
        <dbReference type="Rhea" id="RHEA-COMP:9683"/>
        <dbReference type="ChEBI" id="CHEBI:30616"/>
        <dbReference type="ChEBI" id="CHEBI:33019"/>
        <dbReference type="ChEBI" id="CHEBI:57305"/>
        <dbReference type="ChEBI" id="CHEBI:78442"/>
        <dbReference type="ChEBI" id="CHEBI:78522"/>
        <dbReference type="ChEBI" id="CHEBI:456215"/>
        <dbReference type="EC" id="6.1.1.14"/>
    </reaction>
    <physiologicalReaction direction="left-to-right" evidence="18">
        <dbReference type="Rhea" id="RHEA:16014"/>
    </physiologicalReaction>
</comment>
<dbReference type="PROSITE" id="PS51185">
    <property type="entry name" value="WHEP_TRS_2"/>
    <property type="match status" value="1"/>
</dbReference>
<dbReference type="PANTHER" id="PTHR10745">
    <property type="entry name" value="GLYCYL-TRNA SYNTHETASE/DNA POLYMERASE SUBUNIT GAMMA-2"/>
    <property type="match status" value="1"/>
</dbReference>
<dbReference type="InterPro" id="IPR045864">
    <property type="entry name" value="aa-tRNA-synth_II/BPL/LPL"/>
</dbReference>
<dbReference type="PRINTS" id="PR01043">
    <property type="entry name" value="TRNASYNTHGLY"/>
</dbReference>
<dbReference type="Gene3D" id="2.120.10.30">
    <property type="entry name" value="TolB, C-terminal domain"/>
    <property type="match status" value="1"/>
</dbReference>
<evidence type="ECO:0000256" key="1">
    <source>
        <dbReference type="ARBA" id="ARBA00004489"/>
    </source>
</evidence>
<dbReference type="NCBIfam" id="TIGR00389">
    <property type="entry name" value="glyS_dimeric"/>
    <property type="match status" value="1"/>
</dbReference>
<dbReference type="EMBL" id="JH817736">
    <property type="protein sequence ID" value="EKC34317.1"/>
    <property type="molecule type" value="Genomic_DNA"/>
</dbReference>
<dbReference type="InterPro" id="IPR006195">
    <property type="entry name" value="aa-tRNA-synth_II"/>
</dbReference>
<dbReference type="SMART" id="SM00336">
    <property type="entry name" value="BBOX"/>
    <property type="match status" value="2"/>
</dbReference>
<dbReference type="InterPro" id="IPR000315">
    <property type="entry name" value="Znf_B-box"/>
</dbReference>
<dbReference type="GO" id="GO:0070150">
    <property type="term" value="P:mitochondrial glycyl-tRNA aminoacylation"/>
    <property type="evidence" value="ECO:0007669"/>
    <property type="project" value="TreeGrafter"/>
</dbReference>
<keyword evidence="13" id="KW-0648">Protein biosynthesis</keyword>
<evidence type="ECO:0000256" key="4">
    <source>
        <dbReference type="ARBA" id="ARBA00011738"/>
    </source>
</evidence>
<dbReference type="EC" id="6.1.1.14" evidence="5"/>
<evidence type="ECO:0000256" key="9">
    <source>
        <dbReference type="ARBA" id="ARBA00022679"/>
    </source>
</evidence>
<gene>
    <name evidence="22" type="ORF">CGI_10023418</name>
</gene>
<dbReference type="HOGENOM" id="CLU_273655_0_0_1"/>
<evidence type="ECO:0000256" key="16">
    <source>
        <dbReference type="ARBA" id="ARBA00030057"/>
    </source>
</evidence>
<evidence type="ECO:0000256" key="13">
    <source>
        <dbReference type="ARBA" id="ARBA00022917"/>
    </source>
</evidence>
<evidence type="ECO:0000259" key="21">
    <source>
        <dbReference type="PROSITE" id="PS51185"/>
    </source>
</evidence>
<dbReference type="PANTHER" id="PTHR10745:SF0">
    <property type="entry name" value="GLYCINE--TRNA LIGASE"/>
    <property type="match status" value="1"/>
</dbReference>
<evidence type="ECO:0000256" key="18">
    <source>
        <dbReference type="ARBA" id="ARBA00049523"/>
    </source>
</evidence>
<sequence length="1175" mass="133164">MDHEIEEMLAPLRVAVKEQGDIVKKLKEDKAPDIDIQKAASELKHRKKTLEDKELELGAKDNIDRGKMEDLLKQKFFYDQSFSIYGGVNGLYDFGPMGCAVKANILQTWRNFFVLEEQMLEVDCSMLTPEPVLVASGHVERFQDYMVKDLKNGDCYRADHLIEATFEKMLTDKKVDADTKTEIRNLMPLIDGMSKEDMGKTIVKYNMKSPLTNNDLSEPMEFNLMFSTAIGPTGHIKGFLRPETAQGIFVNFKRLLNFNQGKLPFAAAQIGNAFRNEISPRSGLLRVREFTMAEIEHFCDPNQKDHPKFSNVADLDVVLYSACNQMDGKSPQVWKLGEAVKQKLIANETLGYFMGRIQMFMLKCGIDRKKLRFRQHMSNEMAHYACDCWDAECKTTYGWVECVGCADRSCYDLNQHSKATGTKLVAEKKLQEPISFKSENIIPEVDVVECTSNKGSLGKVFKKDAKAIGEYLAALSVEDCDRIEKELSTNGESQITVGTQTFTLKSDMVTIKRYTKKVHVEEIVPSVIEPSFGVGRVMYSVFEHNFKIREGDEQRSFLSLPAIIAPYKCSVLPLSLSFEKLQNSPAELPLQHLYIVNMNQSEQGLLYPAPYIKDLTMDPRSSAQDVVRCDVCDTPVPPLHCDFCQTNLCKACVGDHMLDLSKKHQVVPFHDRRSTPNYTICQKHSLKHCELHCEQCDIPICALCVSSKSHENHEKMDIISYFERKKHDLQTDMQELDKTVIAKYQEIASNIIAQKSDLKNNSQKLTSAIDKHGEVWHREIDTIIQKLKSDLDEMDSKHLAVLNKQEDEITRTISEITQSIADLKKLVDSNDVSRVSAYKSRIDEFRRLPPKLTVSLPNFTPQKINPEQLYQQFGSLSAFSITTEEHGYTMETSEAGSSPLKPLLDEPRIISTIKTQYKYYGLTSVTCHNDEEIWTCSYNDNMMSLYNLQGELVKSVQTKSGNHPRDIAVTRSGDLVYTDYCDRTVNIVKNTQIQTVIRLQGWRPRAVCSTSSGDLLVVMYSDDDKQTKVVCYSGSTEKQSIQYDDKGQPLYSSGGITYISENRNLDICVSDYKARAVVVVNQAGKLRFTYTGPPSTTKGSFYPRGITTDSQGRILTADHDNCIHILDQDGQFLRYIDNCHLQCPHGLCVDTKNNLFVAEWDTGDDFGRGVIKSII</sequence>
<dbReference type="InterPro" id="IPR002314">
    <property type="entry name" value="aa-tRNA-synt_IIb"/>
</dbReference>
<proteinExistence type="inferred from homology"/>
<dbReference type="Gene3D" id="3.30.930.10">
    <property type="entry name" value="Bira Bifunctional Protein, Domain 2"/>
    <property type="match status" value="1"/>
</dbReference>
<dbReference type="InterPro" id="IPR011042">
    <property type="entry name" value="6-blade_b-propeller_TolB-like"/>
</dbReference>
<dbReference type="InterPro" id="IPR027031">
    <property type="entry name" value="Gly-tRNA_synthase/POLG2"/>
</dbReference>
<evidence type="ECO:0000259" key="20">
    <source>
        <dbReference type="PROSITE" id="PS50862"/>
    </source>
</evidence>
<organism evidence="22">
    <name type="scientific">Magallana gigas</name>
    <name type="common">Pacific oyster</name>
    <name type="synonym">Crassostrea gigas</name>
    <dbReference type="NCBI Taxonomy" id="29159"/>
    <lineage>
        <taxon>Eukaryota</taxon>
        <taxon>Metazoa</taxon>
        <taxon>Spiralia</taxon>
        <taxon>Lophotrochozoa</taxon>
        <taxon>Mollusca</taxon>
        <taxon>Bivalvia</taxon>
        <taxon>Autobranchia</taxon>
        <taxon>Pteriomorphia</taxon>
        <taxon>Ostreida</taxon>
        <taxon>Ostreoidea</taxon>
        <taxon>Ostreidae</taxon>
        <taxon>Magallana</taxon>
    </lineage>
</organism>
<feature type="domain" description="WHEP-TRS" evidence="21">
    <location>
        <begin position="8"/>
        <end position="64"/>
    </location>
</feature>
<dbReference type="InterPro" id="IPR001258">
    <property type="entry name" value="NHL_repeat"/>
</dbReference>
<keyword evidence="15" id="KW-0966">Cell projection</keyword>
<comment type="subcellular location">
    <subcellularLocation>
        <location evidence="1">Cell projection</location>
        <location evidence="1">Axon</location>
    </subcellularLocation>
    <subcellularLocation>
        <location evidence="2">Cytoplasm</location>
    </subcellularLocation>
</comment>
<dbReference type="Gene3D" id="3.30.160.60">
    <property type="entry name" value="Classic Zinc Finger"/>
    <property type="match status" value="1"/>
</dbReference>
<dbReference type="InterPro" id="IPR000738">
    <property type="entry name" value="WHEP-TRS_dom"/>
</dbReference>
<dbReference type="SUPFAM" id="SSF101898">
    <property type="entry name" value="NHL repeat"/>
    <property type="match status" value="1"/>
</dbReference>
<dbReference type="InterPro" id="IPR033731">
    <property type="entry name" value="GlyRS-like_core"/>
</dbReference>
<dbReference type="CDD" id="cd00935">
    <property type="entry name" value="GlyRS_RNA"/>
    <property type="match status" value="1"/>
</dbReference>
<dbReference type="CDD" id="cd19756">
    <property type="entry name" value="Bbox2"/>
    <property type="match status" value="1"/>
</dbReference>
<evidence type="ECO:0000256" key="12">
    <source>
        <dbReference type="ARBA" id="ARBA00022840"/>
    </source>
</evidence>
<keyword evidence="7" id="KW-0963">Cytoplasm</keyword>
<dbReference type="PROSITE" id="PS50862">
    <property type="entry name" value="AA_TRNA_LIGASE_II"/>
    <property type="match status" value="1"/>
</dbReference>
<dbReference type="GO" id="GO:0004820">
    <property type="term" value="F:glycine-tRNA ligase activity"/>
    <property type="evidence" value="ECO:0007669"/>
    <property type="project" value="UniProtKB-EC"/>
</dbReference>
<evidence type="ECO:0000256" key="17">
    <source>
        <dbReference type="ARBA" id="ARBA00048436"/>
    </source>
</evidence>
<dbReference type="Gene3D" id="3.30.720.200">
    <property type="match status" value="1"/>
</dbReference>
<reference evidence="22" key="1">
    <citation type="journal article" date="2012" name="Nature">
        <title>The oyster genome reveals stress adaptation and complexity of shell formation.</title>
        <authorList>
            <person name="Zhang G."/>
            <person name="Fang X."/>
            <person name="Guo X."/>
            <person name="Li L."/>
            <person name="Luo R."/>
            <person name="Xu F."/>
            <person name="Yang P."/>
            <person name="Zhang L."/>
            <person name="Wang X."/>
            <person name="Qi H."/>
            <person name="Xiong Z."/>
            <person name="Que H."/>
            <person name="Xie Y."/>
            <person name="Holland P.W."/>
            <person name="Paps J."/>
            <person name="Zhu Y."/>
            <person name="Wu F."/>
            <person name="Chen Y."/>
            <person name="Wang J."/>
            <person name="Peng C."/>
            <person name="Meng J."/>
            <person name="Yang L."/>
            <person name="Liu J."/>
            <person name="Wen B."/>
            <person name="Zhang N."/>
            <person name="Huang Z."/>
            <person name="Zhu Q."/>
            <person name="Feng Y."/>
            <person name="Mount A."/>
            <person name="Hedgecock D."/>
            <person name="Xu Z."/>
            <person name="Liu Y."/>
            <person name="Domazet-Loso T."/>
            <person name="Du Y."/>
            <person name="Sun X."/>
            <person name="Zhang S."/>
            <person name="Liu B."/>
            <person name="Cheng P."/>
            <person name="Jiang X."/>
            <person name="Li J."/>
            <person name="Fan D."/>
            <person name="Wang W."/>
            <person name="Fu W."/>
            <person name="Wang T."/>
            <person name="Wang B."/>
            <person name="Zhang J."/>
            <person name="Peng Z."/>
            <person name="Li Y."/>
            <person name="Li N."/>
            <person name="Wang J."/>
            <person name="Chen M."/>
            <person name="He Y."/>
            <person name="Tan F."/>
            <person name="Song X."/>
            <person name="Zheng Q."/>
            <person name="Huang R."/>
            <person name="Yang H."/>
            <person name="Du X."/>
            <person name="Chen L."/>
            <person name="Yang M."/>
            <person name="Gaffney P.M."/>
            <person name="Wang S."/>
            <person name="Luo L."/>
            <person name="She Z."/>
            <person name="Ming Y."/>
            <person name="Huang W."/>
            <person name="Zhang S."/>
            <person name="Huang B."/>
            <person name="Zhang Y."/>
            <person name="Qu T."/>
            <person name="Ni P."/>
            <person name="Miao G."/>
            <person name="Wang J."/>
            <person name="Wang Q."/>
            <person name="Steinberg C.E."/>
            <person name="Wang H."/>
            <person name="Li N."/>
            <person name="Qian L."/>
            <person name="Zhang G."/>
            <person name="Li Y."/>
            <person name="Yang H."/>
            <person name="Liu X."/>
            <person name="Wang J."/>
            <person name="Yin Y."/>
            <person name="Wang J."/>
        </authorList>
    </citation>
    <scope>NUCLEOTIDE SEQUENCE [LARGE SCALE GENOMIC DNA]</scope>
    <source>
        <strain evidence="22">05x7-T-G4-1.051#20</strain>
    </source>
</reference>
<dbReference type="FunFam" id="3.30.40.230:FF:000001">
    <property type="entry name" value="Glycine--tRNA ligase"/>
    <property type="match status" value="1"/>
</dbReference>
<comment type="subunit">
    <text evidence="4">Homodimer.</text>
</comment>
<dbReference type="InParanoid" id="K1QBV3"/>
<dbReference type="SUPFAM" id="SSF55681">
    <property type="entry name" value="Class II aaRS and biotin synthetases"/>
    <property type="match status" value="1"/>
</dbReference>
<feature type="domain" description="B box-type" evidence="19">
    <location>
        <begin position="624"/>
        <end position="669"/>
    </location>
</feature>
<dbReference type="GO" id="GO:0030424">
    <property type="term" value="C:axon"/>
    <property type="evidence" value="ECO:0007669"/>
    <property type="project" value="UniProtKB-SubCell"/>
</dbReference>
<dbReference type="PROSITE" id="PS51125">
    <property type="entry name" value="NHL"/>
    <property type="match status" value="1"/>
</dbReference>
<dbReference type="GO" id="GO:0005739">
    <property type="term" value="C:mitochondrion"/>
    <property type="evidence" value="ECO:0007669"/>
    <property type="project" value="TreeGrafter"/>
</dbReference>
<evidence type="ECO:0000256" key="3">
    <source>
        <dbReference type="ARBA" id="ARBA00008226"/>
    </source>
</evidence>
<dbReference type="Pfam" id="PF00587">
    <property type="entry name" value="tRNA-synt_2b"/>
    <property type="match status" value="1"/>
</dbReference>
<dbReference type="Gene3D" id="3.30.40.230">
    <property type="match status" value="1"/>
</dbReference>
<evidence type="ECO:0000256" key="7">
    <source>
        <dbReference type="ARBA" id="ARBA00022490"/>
    </source>
</evidence>
<evidence type="ECO:0000256" key="8">
    <source>
        <dbReference type="ARBA" id="ARBA00022598"/>
    </source>
</evidence>
<comment type="catalytic activity">
    <reaction evidence="17">
        <text>2 ATP + H(+) = P(1),P(4)-bis(5'-adenosyl) tetraphosphate + diphosphate</text>
        <dbReference type="Rhea" id="RHEA:34935"/>
        <dbReference type="ChEBI" id="CHEBI:15378"/>
        <dbReference type="ChEBI" id="CHEBI:30616"/>
        <dbReference type="ChEBI" id="CHEBI:33019"/>
        <dbReference type="ChEBI" id="CHEBI:58141"/>
    </reaction>
    <physiologicalReaction direction="left-to-right" evidence="17">
        <dbReference type="Rhea" id="RHEA:34936"/>
    </physiologicalReaction>
</comment>
<dbReference type="FunFam" id="3.30.930.10:FF:000158">
    <property type="entry name" value="Glycyl-tRNA synthetase"/>
    <property type="match status" value="1"/>
</dbReference>
<feature type="domain" description="Aminoacyl-transfer RNA synthetases class-II family profile" evidence="20">
    <location>
        <begin position="195"/>
        <end position="561"/>
    </location>
</feature>
<dbReference type="SUPFAM" id="SSF57845">
    <property type="entry name" value="B-box zinc-binding domain"/>
    <property type="match status" value="1"/>
</dbReference>
<dbReference type="FunFam" id="3.30.930.10:FF:000010">
    <property type="entry name" value="Glycyl-tRNA synthetase 1"/>
    <property type="match status" value="1"/>
</dbReference>
<dbReference type="SMART" id="SM00991">
    <property type="entry name" value="WHEP-TRS"/>
    <property type="match status" value="1"/>
</dbReference>
<protein>
    <recommendedName>
        <fullName evidence="6">Glycine--tRNA ligase</fullName>
        <ecNumber evidence="5">6.1.1.14</ecNumber>
    </recommendedName>
    <alternativeName>
        <fullName evidence="16">Diadenosine tetraphosphate synthetase</fullName>
    </alternativeName>
</protein>
<evidence type="ECO:0000259" key="19">
    <source>
        <dbReference type="PROSITE" id="PS50119"/>
    </source>
</evidence>
<dbReference type="NCBIfam" id="NF003211">
    <property type="entry name" value="PRK04173.1"/>
    <property type="match status" value="1"/>
</dbReference>